<feature type="compositionally biased region" description="Acidic residues" evidence="13">
    <location>
        <begin position="10"/>
        <end position="21"/>
    </location>
</feature>
<keyword evidence="16" id="KW-1185">Reference proteome</keyword>
<feature type="compositionally biased region" description="Acidic residues" evidence="13">
    <location>
        <begin position="72"/>
        <end position="96"/>
    </location>
</feature>
<dbReference type="GO" id="GO:0005737">
    <property type="term" value="C:cytoplasm"/>
    <property type="evidence" value="ECO:0007669"/>
    <property type="project" value="UniProtKB-SubCell"/>
</dbReference>
<evidence type="ECO:0000256" key="13">
    <source>
        <dbReference type="SAM" id="MobiDB-lite"/>
    </source>
</evidence>
<evidence type="ECO:0000256" key="4">
    <source>
        <dbReference type="ARBA" id="ARBA00022448"/>
    </source>
</evidence>
<dbReference type="GO" id="GO:0008380">
    <property type="term" value="P:RNA splicing"/>
    <property type="evidence" value="ECO:0007669"/>
    <property type="project" value="UniProtKB-KW"/>
</dbReference>
<dbReference type="GO" id="GO:0035145">
    <property type="term" value="C:exon-exon junction complex"/>
    <property type="evidence" value="ECO:0007669"/>
    <property type="project" value="InterPro"/>
</dbReference>
<evidence type="ECO:0000313" key="16">
    <source>
        <dbReference type="Proteomes" id="UP000604825"/>
    </source>
</evidence>
<keyword evidence="10" id="KW-0866">Nonsense-mediated mRNA decay</keyword>
<feature type="domain" description="Btz" evidence="14">
    <location>
        <begin position="115"/>
        <end position="229"/>
    </location>
</feature>
<evidence type="ECO:0000256" key="8">
    <source>
        <dbReference type="ARBA" id="ARBA00022845"/>
    </source>
</evidence>
<dbReference type="OrthoDB" id="657902at2759"/>
<keyword evidence="11" id="KW-0508">mRNA splicing</keyword>
<gene>
    <name evidence="15" type="ORF">NCGR_LOCUS24765</name>
</gene>
<keyword evidence="5" id="KW-0963">Cytoplasm</keyword>
<feature type="compositionally biased region" description="Polar residues" evidence="13">
    <location>
        <begin position="336"/>
        <end position="348"/>
    </location>
</feature>
<comment type="caution">
    <text evidence="15">The sequence shown here is derived from an EMBL/GenBank/DDBJ whole genome shotgun (WGS) entry which is preliminary data.</text>
</comment>
<keyword evidence="6" id="KW-0507">mRNA processing</keyword>
<feature type="compositionally biased region" description="Low complexity" evidence="13">
    <location>
        <begin position="270"/>
        <end position="283"/>
    </location>
</feature>
<dbReference type="Pfam" id="PF09405">
    <property type="entry name" value="Btz"/>
    <property type="match status" value="1"/>
</dbReference>
<dbReference type="PANTHER" id="PTHR46837:SF7">
    <property type="entry name" value="BTZ DOMAIN-CONTAINING PROTEIN"/>
    <property type="match status" value="1"/>
</dbReference>
<keyword evidence="9" id="KW-0694">RNA-binding</keyword>
<feature type="compositionally biased region" description="Basic and acidic residues" evidence="13">
    <location>
        <begin position="138"/>
        <end position="150"/>
    </location>
</feature>
<dbReference type="AlphaFoldDB" id="A0A811P476"/>
<evidence type="ECO:0000256" key="9">
    <source>
        <dbReference type="ARBA" id="ARBA00022884"/>
    </source>
</evidence>
<evidence type="ECO:0000313" key="15">
    <source>
        <dbReference type="EMBL" id="CAD6237045.1"/>
    </source>
</evidence>
<dbReference type="PANTHER" id="PTHR46837">
    <property type="entry name" value="PROTEIN MLN51 HOMOLOG"/>
    <property type="match status" value="1"/>
</dbReference>
<sequence length="611" mass="67544">MAAAEKVCEEGTEEYESDLDDGPLSAARRRGAASDDDEEEEGGGGSRRGSPPPSTMLGSGSDDSGGQGAAELYDDEEVYGGTEEEDEDVEYEDVREEYEAGVGGGETGVVNGEVSLAADEGKYEDNEAAAEEDEEEEAAMRREEVKKASDSEPYAVPTAGVFYQHDIRFQGQEDGNRGYQRQIFGGQKIWDPKEEAVWAHDLFNEINFHDNKHDNASIMHSVDNDYFHGCKSYYDTKIVENVKQTQFHSYDGNAKGYSDERNKYRERGSRTNQSRRTTSRISSAQNNTKSYSKSQDAEILYNAVYQQKSVQRPILPTPRVSAKIFVQKVMSTNKIQSHPQTTLVSSSGDGEATAPPESNSSVVVSAVTGHDDMSEAERTYFLDGGSLVLGNTGARGSMLDDPGSSNTTAKLPVMLFSGLHPRGPGFTSDAMVLPEFVDQRRGGNFEMRLMACESRSPILTVTGATGVQEGAISPPYFGSNCLQHFELTSPLASPSDHGVKKDPISLTSQYPMSLTYQKIPEVKGHEFINLQNRTRRICNLLSFCRMVKFFLKTKSCFLVKLQIFLCLVHQVYMNFSEYDFDLCPFTCGNPCSALQWLFVVTLAHLLSGYLW</sequence>
<evidence type="ECO:0000256" key="7">
    <source>
        <dbReference type="ARBA" id="ARBA00022816"/>
    </source>
</evidence>
<dbReference type="SMART" id="SM01044">
    <property type="entry name" value="Btz"/>
    <property type="match status" value="1"/>
</dbReference>
<dbReference type="GO" id="GO:0006417">
    <property type="term" value="P:regulation of translation"/>
    <property type="evidence" value="ECO:0007669"/>
    <property type="project" value="UniProtKB-KW"/>
</dbReference>
<evidence type="ECO:0000256" key="10">
    <source>
        <dbReference type="ARBA" id="ARBA00023161"/>
    </source>
</evidence>
<evidence type="ECO:0000256" key="2">
    <source>
        <dbReference type="ARBA" id="ARBA00004496"/>
    </source>
</evidence>
<evidence type="ECO:0000259" key="14">
    <source>
        <dbReference type="SMART" id="SM01044"/>
    </source>
</evidence>
<name>A0A811P476_9POAL</name>
<evidence type="ECO:0000256" key="1">
    <source>
        <dbReference type="ARBA" id="ARBA00004123"/>
    </source>
</evidence>
<evidence type="ECO:0000256" key="3">
    <source>
        <dbReference type="ARBA" id="ARBA00009548"/>
    </source>
</evidence>
<feature type="region of interest" description="Disordered" evidence="13">
    <location>
        <begin position="1"/>
        <end position="108"/>
    </location>
</feature>
<dbReference type="GO" id="GO:0000184">
    <property type="term" value="P:nuclear-transcribed mRNA catabolic process, nonsense-mediated decay"/>
    <property type="evidence" value="ECO:0007669"/>
    <property type="project" value="UniProtKB-KW"/>
</dbReference>
<organism evidence="15 16">
    <name type="scientific">Miscanthus lutarioriparius</name>
    <dbReference type="NCBI Taxonomy" id="422564"/>
    <lineage>
        <taxon>Eukaryota</taxon>
        <taxon>Viridiplantae</taxon>
        <taxon>Streptophyta</taxon>
        <taxon>Embryophyta</taxon>
        <taxon>Tracheophyta</taxon>
        <taxon>Spermatophyta</taxon>
        <taxon>Magnoliopsida</taxon>
        <taxon>Liliopsida</taxon>
        <taxon>Poales</taxon>
        <taxon>Poaceae</taxon>
        <taxon>PACMAD clade</taxon>
        <taxon>Panicoideae</taxon>
        <taxon>Andropogonodae</taxon>
        <taxon>Andropogoneae</taxon>
        <taxon>Saccharinae</taxon>
        <taxon>Miscanthus</taxon>
    </lineage>
</organism>
<dbReference type="GO" id="GO:0006397">
    <property type="term" value="P:mRNA processing"/>
    <property type="evidence" value="ECO:0007669"/>
    <property type="project" value="UniProtKB-KW"/>
</dbReference>
<protein>
    <recommendedName>
        <fullName evidence="14">Btz domain-containing protein</fullName>
    </recommendedName>
</protein>
<comment type="similarity">
    <text evidence="3">Belongs to the CASC3 family.</text>
</comment>
<feature type="compositionally biased region" description="Polar residues" evidence="13">
    <location>
        <begin position="284"/>
        <end position="293"/>
    </location>
</feature>
<dbReference type="InterPro" id="IPR018545">
    <property type="entry name" value="Btz_dom"/>
</dbReference>
<dbReference type="Proteomes" id="UP000604825">
    <property type="component" value="Unassembled WGS sequence"/>
</dbReference>
<keyword evidence="7" id="KW-0509">mRNA transport</keyword>
<evidence type="ECO:0000256" key="6">
    <source>
        <dbReference type="ARBA" id="ARBA00022664"/>
    </source>
</evidence>
<evidence type="ECO:0000256" key="5">
    <source>
        <dbReference type="ARBA" id="ARBA00022490"/>
    </source>
</evidence>
<proteinExistence type="inferred from homology"/>
<feature type="region of interest" description="Disordered" evidence="13">
    <location>
        <begin position="122"/>
        <end position="151"/>
    </location>
</feature>
<feature type="compositionally biased region" description="Basic and acidic residues" evidence="13">
    <location>
        <begin position="257"/>
        <end position="269"/>
    </location>
</feature>
<dbReference type="GO" id="GO:0003729">
    <property type="term" value="F:mRNA binding"/>
    <property type="evidence" value="ECO:0007669"/>
    <property type="project" value="InterPro"/>
</dbReference>
<keyword evidence="12" id="KW-0539">Nucleus</keyword>
<dbReference type="GO" id="GO:0051028">
    <property type="term" value="P:mRNA transport"/>
    <property type="evidence" value="ECO:0007669"/>
    <property type="project" value="UniProtKB-KW"/>
</dbReference>
<keyword evidence="4" id="KW-0813">Transport</keyword>
<keyword evidence="8" id="KW-0810">Translation regulation</keyword>
<dbReference type="InterPro" id="IPR044796">
    <property type="entry name" value="MLN51_plant"/>
</dbReference>
<feature type="compositionally biased region" description="Acidic residues" evidence="13">
    <location>
        <begin position="126"/>
        <end position="137"/>
    </location>
</feature>
<reference evidence="15" key="1">
    <citation type="submission" date="2020-10" db="EMBL/GenBank/DDBJ databases">
        <authorList>
            <person name="Han B."/>
            <person name="Lu T."/>
            <person name="Zhao Q."/>
            <person name="Huang X."/>
            <person name="Zhao Y."/>
        </authorList>
    </citation>
    <scope>NUCLEOTIDE SEQUENCE</scope>
</reference>
<comment type="subcellular location">
    <subcellularLocation>
        <location evidence="2">Cytoplasm</location>
    </subcellularLocation>
    <subcellularLocation>
        <location evidence="1">Nucleus</location>
    </subcellularLocation>
</comment>
<feature type="region of interest" description="Disordered" evidence="13">
    <location>
        <begin position="336"/>
        <end position="361"/>
    </location>
</feature>
<dbReference type="EMBL" id="CAJGYO010000006">
    <property type="protein sequence ID" value="CAD6237045.1"/>
    <property type="molecule type" value="Genomic_DNA"/>
</dbReference>
<evidence type="ECO:0000256" key="12">
    <source>
        <dbReference type="ARBA" id="ARBA00023242"/>
    </source>
</evidence>
<evidence type="ECO:0000256" key="11">
    <source>
        <dbReference type="ARBA" id="ARBA00023187"/>
    </source>
</evidence>
<accession>A0A811P476</accession>
<feature type="region of interest" description="Disordered" evidence="13">
    <location>
        <begin position="249"/>
        <end position="293"/>
    </location>
</feature>